<dbReference type="InterPro" id="IPR043519">
    <property type="entry name" value="NT_sf"/>
</dbReference>
<evidence type="ECO:0000313" key="1">
    <source>
        <dbReference type="EMBL" id="MDV5823850.1"/>
    </source>
</evidence>
<dbReference type="CDD" id="cd05403">
    <property type="entry name" value="NT_KNTase_like"/>
    <property type="match status" value="1"/>
</dbReference>
<accession>A0ABU3ZWH7</accession>
<dbReference type="RefSeq" id="WP_317516719.1">
    <property type="nucleotide sequence ID" value="NZ_JAPTHD010000003.1"/>
</dbReference>
<name>A0ABU3ZWH7_9SPHN</name>
<dbReference type="Gene3D" id="3.30.460.10">
    <property type="entry name" value="Beta Polymerase, domain 2"/>
    <property type="match status" value="1"/>
</dbReference>
<gene>
    <name evidence="1" type="ORF">O0R41_09605</name>
</gene>
<reference evidence="2" key="1">
    <citation type="journal article" date="2022" name="J Environ Chem Eng">
        <title>Biodegradation of petroleum oil using a constructed nonpathogenic and heavy metal-tolerant bacterial consortium isolated from marine sponges.</title>
        <authorList>
            <person name="Dechsakulwatana C."/>
            <person name="Rungsihiranrut A."/>
            <person name="Muangchinda C."/>
            <person name="Ningthoujam R."/>
            <person name="Klankeo P."/>
            <person name="Pinyakong O."/>
        </authorList>
    </citation>
    <scope>NUCLEOTIDE SEQUENCE [LARGE SCALE GENOMIC DNA]</scope>
    <source>
        <strain evidence="2">MO2-4</strain>
    </source>
</reference>
<organism evidence="1 2">
    <name type="scientific">Sphingobium naphthae</name>
    <dbReference type="NCBI Taxonomy" id="1886786"/>
    <lineage>
        <taxon>Bacteria</taxon>
        <taxon>Pseudomonadati</taxon>
        <taxon>Pseudomonadota</taxon>
        <taxon>Alphaproteobacteria</taxon>
        <taxon>Sphingomonadales</taxon>
        <taxon>Sphingomonadaceae</taxon>
        <taxon>Sphingobium</taxon>
    </lineage>
</organism>
<protein>
    <submittedName>
        <fullName evidence="1">Nucleotidyltransferase domain-containing protein</fullName>
    </submittedName>
</protein>
<proteinExistence type="predicted"/>
<comment type="caution">
    <text evidence="1">The sequence shown here is derived from an EMBL/GenBank/DDBJ whole genome shotgun (WGS) entry which is preliminary data.</text>
</comment>
<dbReference type="SUPFAM" id="SSF81301">
    <property type="entry name" value="Nucleotidyltransferase"/>
    <property type="match status" value="1"/>
</dbReference>
<dbReference type="Proteomes" id="UP001185984">
    <property type="component" value="Unassembled WGS sequence"/>
</dbReference>
<keyword evidence="2" id="KW-1185">Reference proteome</keyword>
<dbReference type="EMBL" id="JAPTHD010000003">
    <property type="protein sequence ID" value="MDV5823850.1"/>
    <property type="molecule type" value="Genomic_DNA"/>
</dbReference>
<sequence length="217" mass="24355">MFGSVARGDRDLRSDLDLLAVVADGRGKVKEEDVHVHVPSEFLELEASISWYGQRRLGAMFDNGELFAWHLFQEAMPVFEAEPIIKNLGMPEPYLDAGADIASFEKVMSAIPAQLEAFPENAVYELGLVYVCLRNICMAASSKLCDRPDFSRYSPFRLDGFTPVPITQHEYDLAMGCRMSGQRGMRPPLTVSPSLVAEIHGRLALWITELRYLLEKN</sequence>
<evidence type="ECO:0000313" key="2">
    <source>
        <dbReference type="Proteomes" id="UP001185984"/>
    </source>
</evidence>